<dbReference type="OrthoDB" id="8560325at2"/>
<gene>
    <name evidence="4" type="ORF">GGD90_000868</name>
</gene>
<dbReference type="Gene3D" id="3.40.30.10">
    <property type="entry name" value="Glutaredoxin"/>
    <property type="match status" value="1"/>
</dbReference>
<dbReference type="Proteomes" id="UP000587070">
    <property type="component" value="Unassembled WGS sequence"/>
</dbReference>
<accession>A0A840G5A1</accession>
<sequence>MNTAAPIRFYFDFSSPYGYLAATQIDALAARFGRSVDWRPVLLGVIMRSTGGKPLTEVPLKGDYSKHDFARSARFLGVPFQLPTPFPIATQAPARAFYWLHERDPALAAAFALATYRAFFVDGRDISSPATTIEVAVETLAASATPRRFSDANELRGELAEGIASAAIKEQLKNECDAALAAGVFGSPFFIVDGEPFFGADRLPQLEQWLTRGGF</sequence>
<comment type="similarity">
    <text evidence="1">Belongs to the GST superfamily. NadH family.</text>
</comment>
<dbReference type="EMBL" id="JACIGE010000002">
    <property type="protein sequence ID" value="MBB4246511.1"/>
    <property type="molecule type" value="Genomic_DNA"/>
</dbReference>
<dbReference type="GO" id="GO:0006749">
    <property type="term" value="P:glutathione metabolic process"/>
    <property type="evidence" value="ECO:0007669"/>
    <property type="project" value="TreeGrafter"/>
</dbReference>
<dbReference type="CDD" id="cd03022">
    <property type="entry name" value="DsbA_HCCA_Iso"/>
    <property type="match status" value="1"/>
</dbReference>
<dbReference type="Pfam" id="PF01323">
    <property type="entry name" value="DSBA"/>
    <property type="match status" value="1"/>
</dbReference>
<dbReference type="EC" id="5.99.1.4" evidence="1"/>
<dbReference type="RefSeq" id="WP_153114576.1">
    <property type="nucleotide sequence ID" value="NZ_JACIGE010000002.1"/>
</dbReference>
<feature type="domain" description="DSBA-like thioredoxin" evidence="3">
    <location>
        <begin position="7"/>
        <end position="209"/>
    </location>
</feature>
<organism evidence="4 5">
    <name type="scientific">Rhodocyclus tenuis</name>
    <name type="common">Rhodospirillum tenue</name>
    <dbReference type="NCBI Taxonomy" id="1066"/>
    <lineage>
        <taxon>Bacteria</taxon>
        <taxon>Pseudomonadati</taxon>
        <taxon>Pseudomonadota</taxon>
        <taxon>Betaproteobacteria</taxon>
        <taxon>Rhodocyclales</taxon>
        <taxon>Rhodocyclaceae</taxon>
        <taxon>Rhodocyclus</taxon>
    </lineage>
</organism>
<evidence type="ECO:0000313" key="5">
    <source>
        <dbReference type="Proteomes" id="UP000587070"/>
    </source>
</evidence>
<feature type="active site" description="Nucleophile" evidence="2">
    <location>
        <position position="15"/>
    </location>
</feature>
<evidence type="ECO:0000313" key="4">
    <source>
        <dbReference type="EMBL" id="MBB4246511.1"/>
    </source>
</evidence>
<dbReference type="GO" id="GO:0004364">
    <property type="term" value="F:glutathione transferase activity"/>
    <property type="evidence" value="ECO:0007669"/>
    <property type="project" value="TreeGrafter"/>
</dbReference>
<name>A0A840G5A1_RHOTE</name>
<dbReference type="SUPFAM" id="SSF52833">
    <property type="entry name" value="Thioredoxin-like"/>
    <property type="match status" value="1"/>
</dbReference>
<dbReference type="InterPro" id="IPR001853">
    <property type="entry name" value="DSBA-like_thioredoxin_dom"/>
</dbReference>
<protein>
    <recommendedName>
        <fullName evidence="1">2-hydroxychromene-2-carboxylate isomerase</fullName>
        <ecNumber evidence="1">5.99.1.4</ecNumber>
    </recommendedName>
</protein>
<proteinExistence type="inferred from homology"/>
<comment type="catalytic activity">
    <reaction evidence="1">
        <text>2-hydroxychromene-2-carboxylate = (3E)-4-(2-hydroxyphenyl)-2-oxobut-3-enoate</text>
        <dbReference type="Rhea" id="RHEA:27401"/>
        <dbReference type="ChEBI" id="CHEBI:59350"/>
        <dbReference type="ChEBI" id="CHEBI:59353"/>
        <dbReference type="EC" id="5.99.1.4"/>
    </reaction>
</comment>
<reference evidence="4 5" key="1">
    <citation type="submission" date="2020-08" db="EMBL/GenBank/DDBJ databases">
        <title>Genome sequencing of Purple Non-Sulfur Bacteria from various extreme environments.</title>
        <authorList>
            <person name="Mayer M."/>
        </authorList>
    </citation>
    <scope>NUCLEOTIDE SEQUENCE [LARGE SCALE GENOMIC DNA]</scope>
    <source>
        <strain evidence="4 5">2761</strain>
    </source>
</reference>
<dbReference type="InterPro" id="IPR014440">
    <property type="entry name" value="HCCAis_GSTk"/>
</dbReference>
<keyword evidence="5" id="KW-1185">Reference proteome</keyword>
<dbReference type="PANTHER" id="PTHR42943">
    <property type="entry name" value="GLUTATHIONE S-TRANSFERASE KAPPA"/>
    <property type="match status" value="1"/>
</dbReference>
<dbReference type="GO" id="GO:0004602">
    <property type="term" value="F:glutathione peroxidase activity"/>
    <property type="evidence" value="ECO:0007669"/>
    <property type="project" value="TreeGrafter"/>
</dbReference>
<dbReference type="InterPro" id="IPR051924">
    <property type="entry name" value="GST_Kappa/NadH"/>
</dbReference>
<dbReference type="PANTHER" id="PTHR42943:SF2">
    <property type="entry name" value="GLUTATHIONE S-TRANSFERASE KAPPA 1"/>
    <property type="match status" value="1"/>
</dbReference>
<dbReference type="GO" id="GO:0018845">
    <property type="term" value="F:2-hydroxychromene-2-carboxylate isomerase activity"/>
    <property type="evidence" value="ECO:0007669"/>
    <property type="project" value="UniProtKB-UniRule"/>
</dbReference>
<dbReference type="AlphaFoldDB" id="A0A840G5A1"/>
<dbReference type="InterPro" id="IPR044087">
    <property type="entry name" value="NahD-like"/>
</dbReference>
<dbReference type="PIRSF" id="PIRSF006386">
    <property type="entry name" value="HCCAis_GSTk"/>
    <property type="match status" value="1"/>
</dbReference>
<comment type="caution">
    <text evidence="4">The sequence shown here is derived from an EMBL/GenBank/DDBJ whole genome shotgun (WGS) entry which is preliminary data.</text>
</comment>
<dbReference type="InterPro" id="IPR036249">
    <property type="entry name" value="Thioredoxin-like_sf"/>
</dbReference>
<evidence type="ECO:0000256" key="1">
    <source>
        <dbReference type="PIRNR" id="PIRNR006386"/>
    </source>
</evidence>
<evidence type="ECO:0000256" key="2">
    <source>
        <dbReference type="PIRSR" id="PIRSR006386-1"/>
    </source>
</evidence>
<keyword evidence="1 4" id="KW-0413">Isomerase</keyword>
<dbReference type="GO" id="GO:1901170">
    <property type="term" value="P:naphthalene catabolic process"/>
    <property type="evidence" value="ECO:0007669"/>
    <property type="project" value="InterPro"/>
</dbReference>
<evidence type="ECO:0000259" key="3">
    <source>
        <dbReference type="Pfam" id="PF01323"/>
    </source>
</evidence>